<dbReference type="EMBL" id="MK500439">
    <property type="protein sequence ID" value="QBK89738.1"/>
    <property type="molecule type" value="Genomic_DNA"/>
</dbReference>
<keyword evidence="1" id="KW-0812">Transmembrane</keyword>
<keyword evidence="1" id="KW-0472">Membrane</keyword>
<accession>A0A481Z3X6</accession>
<proteinExistence type="predicted"/>
<sequence>MLGEVLSINDLEYVSSKKIKKIQYMVLGLYLISALNMIMLFSICGIIAIYAPRVNSVVTLINDHKSQLNTTISLISNIADTIDKYF</sequence>
<evidence type="ECO:0000256" key="1">
    <source>
        <dbReference type="SAM" id="Phobius"/>
    </source>
</evidence>
<feature type="transmembrane region" description="Helical" evidence="1">
    <location>
        <begin position="27"/>
        <end position="51"/>
    </location>
</feature>
<organism evidence="2">
    <name type="scientific">Pithovirus LCPAC101</name>
    <dbReference type="NCBI Taxonomy" id="2506586"/>
    <lineage>
        <taxon>Viruses</taxon>
        <taxon>Pithoviruses</taxon>
    </lineage>
</organism>
<protein>
    <submittedName>
        <fullName evidence="2">Uncharacterized protein</fullName>
    </submittedName>
</protein>
<evidence type="ECO:0000313" key="2">
    <source>
        <dbReference type="EMBL" id="QBK89738.1"/>
    </source>
</evidence>
<reference evidence="2" key="1">
    <citation type="journal article" date="2019" name="MBio">
        <title>Virus Genomes from Deep Sea Sediments Expand the Ocean Megavirome and Support Independent Origins of Viral Gigantism.</title>
        <authorList>
            <person name="Backstrom D."/>
            <person name="Yutin N."/>
            <person name="Jorgensen S.L."/>
            <person name="Dharamshi J."/>
            <person name="Homa F."/>
            <person name="Zaremba-Niedwiedzka K."/>
            <person name="Spang A."/>
            <person name="Wolf Y.I."/>
            <person name="Koonin E.V."/>
            <person name="Ettema T.J."/>
        </authorList>
    </citation>
    <scope>NUCLEOTIDE SEQUENCE</scope>
</reference>
<gene>
    <name evidence="2" type="ORF">LCPAC101_00210</name>
</gene>
<keyword evidence="1" id="KW-1133">Transmembrane helix</keyword>
<name>A0A481Z3X6_9VIRU</name>